<feature type="transmembrane region" description="Helical" evidence="2">
    <location>
        <begin position="192"/>
        <end position="213"/>
    </location>
</feature>
<accession>L1JI44</accession>
<keyword evidence="3" id="KW-0732">Signal</keyword>
<reference evidence="6" key="3">
    <citation type="submission" date="2016-03" db="UniProtKB">
        <authorList>
            <consortium name="EnsemblProtists"/>
        </authorList>
    </citation>
    <scope>IDENTIFICATION</scope>
</reference>
<evidence type="ECO:0000256" key="3">
    <source>
        <dbReference type="SAM" id="SignalP"/>
    </source>
</evidence>
<dbReference type="PaxDb" id="55529-EKX48171"/>
<reference evidence="7" key="2">
    <citation type="submission" date="2012-11" db="EMBL/GenBank/DDBJ databases">
        <authorList>
            <person name="Kuo A."/>
            <person name="Curtis B.A."/>
            <person name="Tanifuji G."/>
            <person name="Burki F."/>
            <person name="Gruber A."/>
            <person name="Irimia M."/>
            <person name="Maruyama S."/>
            <person name="Arias M.C."/>
            <person name="Ball S.G."/>
            <person name="Gile G.H."/>
            <person name="Hirakawa Y."/>
            <person name="Hopkins J.F."/>
            <person name="Rensing S.A."/>
            <person name="Schmutz J."/>
            <person name="Symeonidi A."/>
            <person name="Elias M."/>
            <person name="Eveleigh R.J."/>
            <person name="Herman E.K."/>
            <person name="Klute M.J."/>
            <person name="Nakayama T."/>
            <person name="Obornik M."/>
            <person name="Reyes-Prieto A."/>
            <person name="Armbrust E.V."/>
            <person name="Aves S.J."/>
            <person name="Beiko R.G."/>
            <person name="Coutinho P."/>
            <person name="Dacks J.B."/>
            <person name="Durnford D.G."/>
            <person name="Fast N.M."/>
            <person name="Green B.R."/>
            <person name="Grisdale C."/>
            <person name="Hempe F."/>
            <person name="Henrissat B."/>
            <person name="Hoppner M.P."/>
            <person name="Ishida K.-I."/>
            <person name="Kim E."/>
            <person name="Koreny L."/>
            <person name="Kroth P.G."/>
            <person name="Liu Y."/>
            <person name="Malik S.-B."/>
            <person name="Maier U.G."/>
            <person name="McRose D."/>
            <person name="Mock T."/>
            <person name="Neilson J.A."/>
            <person name="Onodera N.T."/>
            <person name="Poole A.M."/>
            <person name="Pritham E.J."/>
            <person name="Richards T.A."/>
            <person name="Rocap G."/>
            <person name="Roy S.W."/>
            <person name="Sarai C."/>
            <person name="Schaack S."/>
            <person name="Shirato S."/>
            <person name="Slamovits C.H."/>
            <person name="Spencer D.F."/>
            <person name="Suzuki S."/>
            <person name="Worden A.Z."/>
            <person name="Zauner S."/>
            <person name="Barry K."/>
            <person name="Bell C."/>
            <person name="Bharti A.K."/>
            <person name="Crow J.A."/>
            <person name="Grimwood J."/>
            <person name="Kramer R."/>
            <person name="Lindquist E."/>
            <person name="Lucas S."/>
            <person name="Salamov A."/>
            <person name="McFadden G.I."/>
            <person name="Lane C.E."/>
            <person name="Keeling P.J."/>
            <person name="Gray M.W."/>
            <person name="Grigoriev I.V."/>
            <person name="Archibald J.M."/>
        </authorList>
    </citation>
    <scope>NUCLEOTIDE SEQUENCE</scope>
    <source>
        <strain evidence="7">CCMP2712</strain>
    </source>
</reference>
<gene>
    <name evidence="5" type="ORF">GUITHDRAFT_86181</name>
</gene>
<evidence type="ECO:0000313" key="7">
    <source>
        <dbReference type="Proteomes" id="UP000011087"/>
    </source>
</evidence>
<dbReference type="Pfam" id="PF04536">
    <property type="entry name" value="TPM_phosphatase"/>
    <property type="match status" value="1"/>
</dbReference>
<keyword evidence="2" id="KW-0812">Transmembrane</keyword>
<keyword evidence="7" id="KW-1185">Reference proteome</keyword>
<dbReference type="GeneID" id="17304616"/>
<feature type="chain" id="PRO_5008771365" description="TPM domain-containing protein" evidence="3">
    <location>
        <begin position="17"/>
        <end position="258"/>
    </location>
</feature>
<feature type="signal peptide" evidence="3">
    <location>
        <begin position="1"/>
        <end position="16"/>
    </location>
</feature>
<name>L1JI44_GUITC</name>
<dbReference type="HOGENOM" id="CLU_078529_0_0_1"/>
<dbReference type="eggNOG" id="ENOG502S9CT">
    <property type="taxonomic scope" value="Eukaryota"/>
</dbReference>
<dbReference type="InterPro" id="IPR007621">
    <property type="entry name" value="TPM_dom"/>
</dbReference>
<keyword evidence="2" id="KW-1133">Transmembrane helix</keyword>
<protein>
    <recommendedName>
        <fullName evidence="4">TPM domain-containing protein</fullName>
    </recommendedName>
</protein>
<dbReference type="EnsemblProtists" id="EKX48171">
    <property type="protein sequence ID" value="EKX48171"/>
    <property type="gene ID" value="GUITHDRAFT_86181"/>
</dbReference>
<feature type="region of interest" description="Disordered" evidence="1">
    <location>
        <begin position="228"/>
        <end position="258"/>
    </location>
</feature>
<dbReference type="PANTHER" id="PTHR35514">
    <property type="entry name" value="THYLAKOID LUMENAL 15.0 KDA PROTEIN 2, CHLOROPLASTIC"/>
    <property type="match status" value="1"/>
</dbReference>
<organism evidence="5">
    <name type="scientific">Guillardia theta (strain CCMP2712)</name>
    <name type="common">Cryptophyte</name>
    <dbReference type="NCBI Taxonomy" id="905079"/>
    <lineage>
        <taxon>Eukaryota</taxon>
        <taxon>Cryptophyceae</taxon>
        <taxon>Pyrenomonadales</taxon>
        <taxon>Geminigeraceae</taxon>
        <taxon>Guillardia</taxon>
    </lineage>
</organism>
<dbReference type="Proteomes" id="UP000011087">
    <property type="component" value="Unassembled WGS sequence"/>
</dbReference>
<dbReference type="OrthoDB" id="417797at2759"/>
<feature type="transmembrane region" description="Helical" evidence="2">
    <location>
        <begin position="158"/>
        <end position="180"/>
    </location>
</feature>
<dbReference type="PANTHER" id="PTHR35514:SF1">
    <property type="entry name" value="THYLAKOID LUMENAL 15.0 KDA PROTEIN 2, CHLOROPLASTIC"/>
    <property type="match status" value="1"/>
</dbReference>
<dbReference type="RefSeq" id="XP_005835151.1">
    <property type="nucleotide sequence ID" value="XM_005835094.1"/>
</dbReference>
<dbReference type="AlphaFoldDB" id="L1JI44"/>
<sequence length="258" mass="28569">MAGISWLLLPLSCLAASPIIDEARSLGSNERGRLEENLNKFEEETNYRVRVLTIDERRLDEKLTREQVKKAWNLPDERSLIVILQAGKGNVLSFNAGAEVSKLLPARFFNELSGRMGNVYSIGESGENSAIEESVSIIEKCLRKGGCALVPGIGEDQYYATLACTSMSGLIFGLASLASYKEFQKKPKQRELFYQYTPVFLSPLWGVFLSLGIQPLIARDADLHYTLQNAGDGPSPPSGGRRERLVFQEVSVSTETED</sequence>
<dbReference type="KEGG" id="gtt:GUITHDRAFT_86181"/>
<evidence type="ECO:0000256" key="1">
    <source>
        <dbReference type="SAM" id="MobiDB-lite"/>
    </source>
</evidence>
<proteinExistence type="predicted"/>
<feature type="domain" description="TPM" evidence="4">
    <location>
        <begin position="20"/>
        <end position="109"/>
    </location>
</feature>
<evidence type="ECO:0000259" key="4">
    <source>
        <dbReference type="Pfam" id="PF04536"/>
    </source>
</evidence>
<evidence type="ECO:0000313" key="6">
    <source>
        <dbReference type="EnsemblProtists" id="EKX48171"/>
    </source>
</evidence>
<keyword evidence="2" id="KW-0472">Membrane</keyword>
<evidence type="ECO:0000256" key="2">
    <source>
        <dbReference type="SAM" id="Phobius"/>
    </source>
</evidence>
<dbReference type="STRING" id="905079.L1JI44"/>
<dbReference type="OMA" id="PRTFWIE"/>
<dbReference type="EMBL" id="JH992987">
    <property type="protein sequence ID" value="EKX48171.1"/>
    <property type="molecule type" value="Genomic_DNA"/>
</dbReference>
<evidence type="ECO:0000313" key="5">
    <source>
        <dbReference type="EMBL" id="EKX48171.1"/>
    </source>
</evidence>
<reference evidence="5 7" key="1">
    <citation type="journal article" date="2012" name="Nature">
        <title>Algal genomes reveal evolutionary mosaicism and the fate of nucleomorphs.</title>
        <authorList>
            <consortium name="DOE Joint Genome Institute"/>
            <person name="Curtis B.A."/>
            <person name="Tanifuji G."/>
            <person name="Burki F."/>
            <person name="Gruber A."/>
            <person name="Irimia M."/>
            <person name="Maruyama S."/>
            <person name="Arias M.C."/>
            <person name="Ball S.G."/>
            <person name="Gile G.H."/>
            <person name="Hirakawa Y."/>
            <person name="Hopkins J.F."/>
            <person name="Kuo A."/>
            <person name="Rensing S.A."/>
            <person name="Schmutz J."/>
            <person name="Symeonidi A."/>
            <person name="Elias M."/>
            <person name="Eveleigh R.J."/>
            <person name="Herman E.K."/>
            <person name="Klute M.J."/>
            <person name="Nakayama T."/>
            <person name="Obornik M."/>
            <person name="Reyes-Prieto A."/>
            <person name="Armbrust E.V."/>
            <person name="Aves S.J."/>
            <person name="Beiko R.G."/>
            <person name="Coutinho P."/>
            <person name="Dacks J.B."/>
            <person name="Durnford D.G."/>
            <person name="Fast N.M."/>
            <person name="Green B.R."/>
            <person name="Grisdale C.J."/>
            <person name="Hempel F."/>
            <person name="Henrissat B."/>
            <person name="Hoppner M.P."/>
            <person name="Ishida K."/>
            <person name="Kim E."/>
            <person name="Koreny L."/>
            <person name="Kroth P.G."/>
            <person name="Liu Y."/>
            <person name="Malik S.B."/>
            <person name="Maier U.G."/>
            <person name="McRose D."/>
            <person name="Mock T."/>
            <person name="Neilson J.A."/>
            <person name="Onodera N.T."/>
            <person name="Poole A.M."/>
            <person name="Pritham E.J."/>
            <person name="Richards T.A."/>
            <person name="Rocap G."/>
            <person name="Roy S.W."/>
            <person name="Sarai C."/>
            <person name="Schaack S."/>
            <person name="Shirato S."/>
            <person name="Slamovits C.H."/>
            <person name="Spencer D.F."/>
            <person name="Suzuki S."/>
            <person name="Worden A.Z."/>
            <person name="Zauner S."/>
            <person name="Barry K."/>
            <person name="Bell C."/>
            <person name="Bharti A.K."/>
            <person name="Crow J.A."/>
            <person name="Grimwood J."/>
            <person name="Kramer R."/>
            <person name="Lindquist E."/>
            <person name="Lucas S."/>
            <person name="Salamov A."/>
            <person name="McFadden G.I."/>
            <person name="Lane C.E."/>
            <person name="Keeling P.J."/>
            <person name="Gray M.W."/>
            <person name="Grigoriev I.V."/>
            <person name="Archibald J.M."/>
        </authorList>
    </citation>
    <scope>NUCLEOTIDE SEQUENCE</scope>
    <source>
        <strain evidence="5 7">CCMP2712</strain>
    </source>
</reference>